<dbReference type="InterPro" id="IPR013216">
    <property type="entry name" value="Methyltransf_11"/>
</dbReference>
<dbReference type="InterPro" id="IPR029063">
    <property type="entry name" value="SAM-dependent_MTases_sf"/>
</dbReference>
<dbReference type="GO" id="GO:0008168">
    <property type="term" value="F:methyltransferase activity"/>
    <property type="evidence" value="ECO:0007669"/>
    <property type="project" value="UniProtKB-KW"/>
</dbReference>
<evidence type="ECO:0000259" key="1">
    <source>
        <dbReference type="Pfam" id="PF08241"/>
    </source>
</evidence>
<dbReference type="GO" id="GO:0032259">
    <property type="term" value="P:methylation"/>
    <property type="evidence" value="ECO:0007669"/>
    <property type="project" value="UniProtKB-KW"/>
</dbReference>
<keyword evidence="2" id="KW-0489">Methyltransferase</keyword>
<dbReference type="Pfam" id="PF08241">
    <property type="entry name" value="Methyltransf_11"/>
    <property type="match status" value="1"/>
</dbReference>
<proteinExistence type="predicted"/>
<gene>
    <name evidence="2" type="ORF">B0293_29130</name>
</gene>
<dbReference type="Gene3D" id="3.40.50.150">
    <property type="entry name" value="Vaccinia Virus protein VP39"/>
    <property type="match status" value="1"/>
</dbReference>
<dbReference type="CDD" id="cd02440">
    <property type="entry name" value="AdoMet_MTases"/>
    <property type="match status" value="1"/>
</dbReference>
<comment type="caution">
    <text evidence="2">The sequence shown here is derived from an EMBL/GenBank/DDBJ whole genome shotgun (WGS) entry which is preliminary data.</text>
</comment>
<sequence length="244" mass="25874">MSSLSRTIPGMSMLQRLDAADALPGAAELRARSYELLRLEPGSAVIDVGCGAGLAVAELSAQGVRVVGVDISTEMVDEARRRSPEADFRFGDAYALPVDGGFAGYRADKVFHELAEPERALAEARRILVPGGRIVLSGHDWDALVIDSSYPALTREIVRARASAVTAPRIARGFRRLLAANGFRDISMEGVVGFFGGDSFVRGLVEAAVRVGAVSVAEGEVWLAEQLQFGGFVAVPQFLASGLV</sequence>
<organism evidence="2 3">
    <name type="scientific">Amycolatopsis azurea DSM 43854</name>
    <dbReference type="NCBI Taxonomy" id="1238180"/>
    <lineage>
        <taxon>Bacteria</taxon>
        <taxon>Bacillati</taxon>
        <taxon>Actinomycetota</taxon>
        <taxon>Actinomycetes</taxon>
        <taxon>Pseudonocardiales</taxon>
        <taxon>Pseudonocardiaceae</taxon>
        <taxon>Amycolatopsis</taxon>
    </lineage>
</organism>
<accession>A0ABX3J814</accession>
<dbReference type="EMBL" id="MUXN01000023">
    <property type="protein sequence ID" value="OOC03034.1"/>
    <property type="molecule type" value="Genomic_DNA"/>
</dbReference>
<evidence type="ECO:0000313" key="3">
    <source>
        <dbReference type="Proteomes" id="UP000188551"/>
    </source>
</evidence>
<keyword evidence="2" id="KW-0808">Transferase</keyword>
<keyword evidence="3" id="KW-1185">Reference proteome</keyword>
<dbReference type="Proteomes" id="UP000188551">
    <property type="component" value="Unassembled WGS sequence"/>
</dbReference>
<protein>
    <submittedName>
        <fullName evidence="2">SAM-dependent methyltransferase</fullName>
    </submittedName>
</protein>
<feature type="domain" description="Methyltransferase type 11" evidence="1">
    <location>
        <begin position="46"/>
        <end position="136"/>
    </location>
</feature>
<evidence type="ECO:0000313" key="2">
    <source>
        <dbReference type="EMBL" id="OOC03034.1"/>
    </source>
</evidence>
<name>A0ABX3J814_9PSEU</name>
<dbReference type="PANTHER" id="PTHR43591">
    <property type="entry name" value="METHYLTRANSFERASE"/>
    <property type="match status" value="1"/>
</dbReference>
<reference evidence="2 3" key="1">
    <citation type="submission" date="2017-02" db="EMBL/GenBank/DDBJ databases">
        <title>Amycolatopsis azurea DSM 43854 draft genome.</title>
        <authorList>
            <person name="Mayilraj S."/>
        </authorList>
    </citation>
    <scope>NUCLEOTIDE SEQUENCE [LARGE SCALE GENOMIC DNA]</scope>
    <source>
        <strain evidence="2 3">DSM 43854</strain>
    </source>
</reference>
<dbReference type="SUPFAM" id="SSF53335">
    <property type="entry name" value="S-adenosyl-L-methionine-dependent methyltransferases"/>
    <property type="match status" value="1"/>
</dbReference>